<keyword evidence="3 6" id="KW-1133">Transmembrane helix</keyword>
<dbReference type="InterPro" id="IPR011701">
    <property type="entry name" value="MFS"/>
</dbReference>
<dbReference type="EMBL" id="JARFYN010000017">
    <property type="protein sequence ID" value="MDL2406893.1"/>
    <property type="molecule type" value="Genomic_DNA"/>
</dbReference>
<dbReference type="InterPro" id="IPR036259">
    <property type="entry name" value="MFS_trans_sf"/>
</dbReference>
<dbReference type="Gene3D" id="1.20.1250.20">
    <property type="entry name" value="MFS general substrate transporter like domains"/>
    <property type="match status" value="2"/>
</dbReference>
<feature type="transmembrane region" description="Helical" evidence="6">
    <location>
        <begin position="419"/>
        <end position="443"/>
    </location>
</feature>
<comment type="caution">
    <text evidence="8">The sequence shown here is derived from an EMBL/GenBank/DDBJ whole genome shotgun (WGS) entry which is preliminary data.</text>
</comment>
<feature type="transmembrane region" description="Helical" evidence="6">
    <location>
        <begin position="223"/>
        <end position="243"/>
    </location>
</feature>
<dbReference type="PROSITE" id="PS50850">
    <property type="entry name" value="MFS"/>
    <property type="match status" value="1"/>
</dbReference>
<evidence type="ECO:0000256" key="1">
    <source>
        <dbReference type="ARBA" id="ARBA00004141"/>
    </source>
</evidence>
<feature type="transmembrane region" description="Helical" evidence="6">
    <location>
        <begin position="355"/>
        <end position="372"/>
    </location>
</feature>
<keyword evidence="2 6" id="KW-0812">Transmembrane</keyword>
<dbReference type="SUPFAM" id="SSF103473">
    <property type="entry name" value="MFS general substrate transporter"/>
    <property type="match status" value="1"/>
</dbReference>
<feature type="transmembrane region" description="Helical" evidence="6">
    <location>
        <begin position="127"/>
        <end position="148"/>
    </location>
</feature>
<evidence type="ECO:0000256" key="2">
    <source>
        <dbReference type="ARBA" id="ARBA00022692"/>
    </source>
</evidence>
<feature type="transmembrane region" description="Helical" evidence="6">
    <location>
        <begin position="507"/>
        <end position="525"/>
    </location>
</feature>
<feature type="transmembrane region" description="Helical" evidence="6">
    <location>
        <begin position="34"/>
        <end position="53"/>
    </location>
</feature>
<feature type="transmembrane region" description="Helical" evidence="6">
    <location>
        <begin position="330"/>
        <end position="349"/>
    </location>
</feature>
<comment type="subcellular location">
    <subcellularLocation>
        <location evidence="1">Membrane</location>
        <topology evidence="1">Multi-pass membrane protein</topology>
    </subcellularLocation>
</comment>
<evidence type="ECO:0000313" key="9">
    <source>
        <dbReference type="Proteomes" id="UP001172630"/>
    </source>
</evidence>
<protein>
    <submittedName>
        <fullName evidence="8">MFS transporter</fullName>
    </submittedName>
</protein>
<evidence type="ECO:0000256" key="3">
    <source>
        <dbReference type="ARBA" id="ARBA00022989"/>
    </source>
</evidence>
<dbReference type="InterPro" id="IPR020846">
    <property type="entry name" value="MFS_dom"/>
</dbReference>
<feature type="transmembrane region" description="Helical" evidence="6">
    <location>
        <begin position="190"/>
        <end position="211"/>
    </location>
</feature>
<feature type="transmembrane region" description="Helical" evidence="6">
    <location>
        <begin position="255"/>
        <end position="273"/>
    </location>
</feature>
<evidence type="ECO:0000313" key="8">
    <source>
        <dbReference type="EMBL" id="MDL2406893.1"/>
    </source>
</evidence>
<feature type="region of interest" description="Disordered" evidence="5">
    <location>
        <begin position="1"/>
        <end position="26"/>
    </location>
</feature>
<feature type="transmembrane region" description="Helical" evidence="6">
    <location>
        <begin position="384"/>
        <end position="407"/>
    </location>
</feature>
<evidence type="ECO:0000256" key="4">
    <source>
        <dbReference type="ARBA" id="ARBA00023136"/>
    </source>
</evidence>
<evidence type="ECO:0000256" key="5">
    <source>
        <dbReference type="SAM" id="MobiDB-lite"/>
    </source>
</evidence>
<reference evidence="8" key="1">
    <citation type="submission" date="2023-06" db="EMBL/GenBank/DDBJ databases">
        <title>Phylogenetic Diversity of Rhizobium strains.</title>
        <authorList>
            <person name="Moura F.T."/>
            <person name="Helene L.C.F."/>
            <person name="Hungria M."/>
        </authorList>
    </citation>
    <scope>NUCLEOTIDE SEQUENCE</scope>
    <source>
        <strain evidence="8">CCGE524</strain>
    </source>
</reference>
<dbReference type="RefSeq" id="WP_285880073.1">
    <property type="nucleotide sequence ID" value="NZ_JARFYN010000017.1"/>
</dbReference>
<feature type="transmembrane region" description="Helical" evidence="6">
    <location>
        <begin position="73"/>
        <end position="90"/>
    </location>
</feature>
<feature type="domain" description="Major facilitator superfamily (MFS) profile" evidence="7">
    <location>
        <begin position="36"/>
        <end position="527"/>
    </location>
</feature>
<gene>
    <name evidence="8" type="ORF">PY650_14735</name>
</gene>
<accession>A0ABT7KFY4</accession>
<proteinExistence type="predicted"/>
<name>A0ABT7KFY4_9HYPH</name>
<keyword evidence="4 6" id="KW-0472">Membrane</keyword>
<evidence type="ECO:0000259" key="7">
    <source>
        <dbReference type="PROSITE" id="PS50850"/>
    </source>
</evidence>
<dbReference type="Pfam" id="PF07690">
    <property type="entry name" value="MFS_1"/>
    <property type="match status" value="1"/>
</dbReference>
<organism evidence="8 9">
    <name type="scientific">Rhizobium calliandrae</name>
    <dbReference type="NCBI Taxonomy" id="1312182"/>
    <lineage>
        <taxon>Bacteria</taxon>
        <taxon>Pseudomonadati</taxon>
        <taxon>Pseudomonadota</taxon>
        <taxon>Alphaproteobacteria</taxon>
        <taxon>Hyphomicrobiales</taxon>
        <taxon>Rhizobiaceae</taxon>
        <taxon>Rhizobium/Agrobacterium group</taxon>
        <taxon>Rhizobium</taxon>
    </lineage>
</organism>
<evidence type="ECO:0000256" key="6">
    <source>
        <dbReference type="SAM" id="Phobius"/>
    </source>
</evidence>
<feature type="transmembrane region" description="Helical" evidence="6">
    <location>
        <begin position="102"/>
        <end position="121"/>
    </location>
</feature>
<sequence length="551" mass="59481">MSRYLEPIPNWTSDERPRMPGSPSTPYHSPTARLAYAFVGVLVGITGGLGNAMVLANLPQIQGELGLTPIEGAWLPAAWVMVNVSSNLILFKCRQQFGIRRFAELGLMAYVLATVLQLAAHNYPMTLFVRAVTGFASAPISALANFYVMQAFPKAKLGAGMCIALGVSQLATPLAWILSVPLLDIGEWHVLYVFELGLGLCSLAAVVVLKLPPGIRIKVFEPLDALSFLLISPALALIVAVLAQGRVQWWPDQPWMAQALIAALLLLLCAFYLEHHRERPLVRTRWLGTSGTIRFTLGALSIRLLLSEQTYAATGLMRTLGMGPDQMQPLYSVIFIGTLTGTIVSALLFGPKTTLPLISSSVVLIIIGGLMDRHATSLTRPHDLFVSQFFVSCAAGMFIGPLLLFGVNRALAEGADHMVTFIVLFSITQGIGGLAGPALFATFQQYREHEYSALITAHTQKTDPAVALRLALQSQVYKPVVTDPALRNALGVAALSQIATRESNVRAYNDVVVLNTLLAVIFLAWTMTRTIVLARVAAGSSTASIEGVHSR</sequence>
<keyword evidence="9" id="KW-1185">Reference proteome</keyword>
<dbReference type="PANTHER" id="PTHR23501">
    <property type="entry name" value="MAJOR FACILITATOR SUPERFAMILY"/>
    <property type="match status" value="1"/>
</dbReference>
<dbReference type="Proteomes" id="UP001172630">
    <property type="component" value="Unassembled WGS sequence"/>
</dbReference>
<feature type="transmembrane region" description="Helical" evidence="6">
    <location>
        <begin position="157"/>
        <end position="178"/>
    </location>
</feature>